<evidence type="ECO:0000313" key="2">
    <source>
        <dbReference type="EMBL" id="KIA61308.1"/>
    </source>
</evidence>
<dbReference type="RefSeq" id="WP_043677813.1">
    <property type="nucleotide sequence ID" value="NZ_BDCI01000047.1"/>
</dbReference>
<proteinExistence type="predicted"/>
<dbReference type="EMBL" id="JNFP01000047">
    <property type="protein sequence ID" value="KIA61308.1"/>
    <property type="molecule type" value="Genomic_DNA"/>
</dbReference>
<gene>
    <name evidence="2" type="ORF">FG87_31555</name>
</gene>
<protein>
    <submittedName>
        <fullName evidence="2">Protein kinase</fullName>
    </submittedName>
</protein>
<comment type="caution">
    <text evidence="2">The sequence shown here is derived from an EMBL/GenBank/DDBJ whole genome shotgun (WGS) entry which is preliminary data.</text>
</comment>
<feature type="chain" id="PRO_5045871981" evidence="1">
    <location>
        <begin position="24"/>
        <end position="166"/>
    </location>
</feature>
<dbReference type="GO" id="GO:0016301">
    <property type="term" value="F:kinase activity"/>
    <property type="evidence" value="ECO:0007669"/>
    <property type="project" value="UniProtKB-KW"/>
</dbReference>
<sequence>MFHNTSRRLTASLLGLGLSTVGAAWIAAPQAAAAPAVDCRAPGASRVVGALDGAQCGASSVDGSAAAAFGFDGAAYADAGPASLALALAQNGGTATARSQSLAGPAAIAIGPGATVNAAGVRPGLSIAIAGPGATVELTGQTGPTCGGGLAFAGDFQTLQGCLSTR</sequence>
<name>A0ABR4Z7I4_9NOCA</name>
<keyword evidence="3" id="KW-1185">Reference proteome</keyword>
<dbReference type="Pfam" id="PF20550">
    <property type="entry name" value="DUF6764"/>
    <property type="match status" value="1"/>
</dbReference>
<reference evidence="2 3" key="1">
    <citation type="journal article" date="2014" name="Int. J. Syst. Evol. Microbiol.">
        <title>Nocardia vulneris sp. nov., isolated from wounds of human patients in North America.</title>
        <authorList>
            <person name="Lasker B.A."/>
            <person name="Bell M."/>
            <person name="Klenk H.P."/>
            <person name="Sproer C."/>
            <person name="Schumann C."/>
            <person name="Schumann P."/>
            <person name="Brown J.M."/>
        </authorList>
    </citation>
    <scope>NUCLEOTIDE SEQUENCE [LARGE SCALE GENOMIC DNA]</scope>
    <source>
        <strain evidence="2 3">W9851</strain>
    </source>
</reference>
<dbReference type="InterPro" id="IPR046652">
    <property type="entry name" value="DUF6764"/>
</dbReference>
<keyword evidence="1" id="KW-0732">Signal</keyword>
<evidence type="ECO:0000313" key="3">
    <source>
        <dbReference type="Proteomes" id="UP000031364"/>
    </source>
</evidence>
<accession>A0ABR4Z7I4</accession>
<organism evidence="2 3">
    <name type="scientific">Nocardia vulneris</name>
    <dbReference type="NCBI Taxonomy" id="1141657"/>
    <lineage>
        <taxon>Bacteria</taxon>
        <taxon>Bacillati</taxon>
        <taxon>Actinomycetota</taxon>
        <taxon>Actinomycetes</taxon>
        <taxon>Mycobacteriales</taxon>
        <taxon>Nocardiaceae</taxon>
        <taxon>Nocardia</taxon>
    </lineage>
</organism>
<feature type="signal peptide" evidence="1">
    <location>
        <begin position="1"/>
        <end position="23"/>
    </location>
</feature>
<keyword evidence="2" id="KW-0808">Transferase</keyword>
<evidence type="ECO:0000256" key="1">
    <source>
        <dbReference type="SAM" id="SignalP"/>
    </source>
</evidence>
<dbReference type="Proteomes" id="UP000031364">
    <property type="component" value="Unassembled WGS sequence"/>
</dbReference>
<keyword evidence="2" id="KW-0418">Kinase</keyword>